<dbReference type="InterPro" id="IPR011993">
    <property type="entry name" value="PH-like_dom_sf"/>
</dbReference>
<dbReference type="Gene3D" id="2.30.29.30">
    <property type="entry name" value="Pleckstrin-homology domain (PH domain)/Phosphotyrosine-binding domain (PTB)"/>
    <property type="match status" value="1"/>
</dbReference>
<gene>
    <name evidence="3" type="ORF">M0811_06383</name>
</gene>
<dbReference type="InterPro" id="IPR036871">
    <property type="entry name" value="PX_dom_sf"/>
</dbReference>
<organism evidence="3 4">
    <name type="scientific">Anaeramoeba ignava</name>
    <name type="common">Anaerobic marine amoeba</name>
    <dbReference type="NCBI Taxonomy" id="1746090"/>
    <lineage>
        <taxon>Eukaryota</taxon>
        <taxon>Metamonada</taxon>
        <taxon>Anaeramoebidae</taxon>
        <taxon>Anaeramoeba</taxon>
    </lineage>
</organism>
<dbReference type="PROSITE" id="PS50195">
    <property type="entry name" value="PX"/>
    <property type="match status" value="1"/>
</dbReference>
<dbReference type="InterPro" id="IPR001683">
    <property type="entry name" value="PX_dom"/>
</dbReference>
<name>A0A9Q0LPW8_ANAIG</name>
<dbReference type="InterPro" id="IPR001849">
    <property type="entry name" value="PH_domain"/>
</dbReference>
<dbReference type="PANTHER" id="PTHR47194:SF3">
    <property type="entry name" value="SORTING NEXIN 29"/>
    <property type="match status" value="1"/>
</dbReference>
<dbReference type="SMART" id="SM00233">
    <property type="entry name" value="PH"/>
    <property type="match status" value="1"/>
</dbReference>
<dbReference type="SUPFAM" id="SSF50729">
    <property type="entry name" value="PH domain-like"/>
    <property type="match status" value="1"/>
</dbReference>
<dbReference type="Pfam" id="PF00787">
    <property type="entry name" value="PX"/>
    <property type="match status" value="1"/>
</dbReference>
<dbReference type="SMART" id="SM00312">
    <property type="entry name" value="PX"/>
    <property type="match status" value="1"/>
</dbReference>
<feature type="domain" description="PX" evidence="2">
    <location>
        <begin position="31"/>
        <end position="146"/>
    </location>
</feature>
<reference evidence="3" key="1">
    <citation type="submission" date="2022-10" db="EMBL/GenBank/DDBJ databases">
        <title>Novel sulphate-reducing endosymbionts in the free-living metamonad Anaeramoeba.</title>
        <authorList>
            <person name="Jerlstrom-Hultqvist J."/>
            <person name="Cepicka I."/>
            <person name="Gallot-Lavallee L."/>
            <person name="Salas-Leiva D."/>
            <person name="Curtis B.A."/>
            <person name="Zahonova K."/>
            <person name="Pipaliya S."/>
            <person name="Dacks J."/>
            <person name="Roger A.J."/>
        </authorList>
    </citation>
    <scope>NUCLEOTIDE SEQUENCE</scope>
    <source>
        <strain evidence="3">BMAN</strain>
    </source>
</reference>
<evidence type="ECO:0000313" key="3">
    <source>
        <dbReference type="EMBL" id="KAJ5076384.1"/>
    </source>
</evidence>
<dbReference type="EMBL" id="JAPDFW010000061">
    <property type="protein sequence ID" value="KAJ5076384.1"/>
    <property type="molecule type" value="Genomic_DNA"/>
</dbReference>
<sequence length="287" mass="34261">MKKTKQKKQKEKEKKQEIYKNISYLVDISLHKIRVSIPSHVQVTTRTRKYYAFELKISNGTEEWTLFRRYSQFFELNKELKINYPYHDFALPPKKFIGNKKANFVSQRRELLQEFIQNIIATPGLEKDATLSLFLSPFYLPPYQSLKNPTFKGFIYKMAKRNRFNWKKRWTIIQYDQLYLYNSENDILPTKQVSLHQVSIKWKEGNKSFKLNFSTNFLNDENLEKKNKVLSLRTNTKEETVSFLQILKSTMKKSKKRNTLSIRITSPIISETNQNENIISDSEEKEL</sequence>
<proteinExistence type="predicted"/>
<accession>A0A9Q0LPW8</accession>
<dbReference type="PROSITE" id="PS50003">
    <property type="entry name" value="PH_DOMAIN"/>
    <property type="match status" value="1"/>
</dbReference>
<evidence type="ECO:0000313" key="4">
    <source>
        <dbReference type="Proteomes" id="UP001149090"/>
    </source>
</evidence>
<dbReference type="SUPFAM" id="SSF64268">
    <property type="entry name" value="PX domain"/>
    <property type="match status" value="1"/>
</dbReference>
<dbReference type="GO" id="GO:0035091">
    <property type="term" value="F:phosphatidylinositol binding"/>
    <property type="evidence" value="ECO:0007669"/>
    <property type="project" value="InterPro"/>
</dbReference>
<comment type="caution">
    <text evidence="3">The sequence shown here is derived from an EMBL/GenBank/DDBJ whole genome shotgun (WGS) entry which is preliminary data.</text>
</comment>
<evidence type="ECO:0000259" key="1">
    <source>
        <dbReference type="PROSITE" id="PS50003"/>
    </source>
</evidence>
<protein>
    <submittedName>
        <fullName evidence="3">Sorting nexin-29-related</fullName>
    </submittedName>
</protein>
<dbReference type="OrthoDB" id="93876at2759"/>
<dbReference type="Gene3D" id="3.30.1520.10">
    <property type="entry name" value="Phox-like domain"/>
    <property type="match status" value="1"/>
</dbReference>
<dbReference type="PANTHER" id="PTHR47194">
    <property type="entry name" value="SORTING NEXIN-29-RELATED"/>
    <property type="match status" value="1"/>
</dbReference>
<feature type="domain" description="PH" evidence="1">
    <location>
        <begin position="148"/>
        <end position="252"/>
    </location>
</feature>
<dbReference type="AlphaFoldDB" id="A0A9Q0LPW8"/>
<evidence type="ECO:0000259" key="2">
    <source>
        <dbReference type="PROSITE" id="PS50195"/>
    </source>
</evidence>
<dbReference type="Pfam" id="PF00169">
    <property type="entry name" value="PH"/>
    <property type="match status" value="1"/>
</dbReference>
<keyword evidence="4" id="KW-1185">Reference proteome</keyword>
<dbReference type="Proteomes" id="UP001149090">
    <property type="component" value="Unassembled WGS sequence"/>
</dbReference>